<protein>
    <recommendedName>
        <fullName evidence="11">ABC transmembrane type-1 domain-containing protein</fullName>
    </recommendedName>
</protein>
<sequence length="636" mass="68751">MASQMLLRHHISNISNARRYVETGKFSTAFLNSKLGSGLGDQLFCSKNSSGRILHDKRFFHLRVQSVGESNYGAFSSGINGSWKSIVGEANSHKAVIPPPPNPPANGSFVQVLSYIWNLAAGDPSLHWRLSVAIILLFGSKLAGIGGPFLFKRAMDELTNGSTKLQSEYYIYVVASLLILSSLTKAISSGLNEVRYVVFAPIGHAVGRRIGVYLLQHILYLDLSFHLDKSSGVLLRILERAQRSVIHIFRAVVFTFIPTAIELVLVCALLSHQVGAAVAGIVLLAFLAYVIWTVKITTAAALSRIKANKFEERVSGKAIDALLNYETVVQFNNQSIEVVQYNQLLQSYQHAMLDAEYLSATLNGGQAAILSVGIAAVMVVTGLQVAKGMVGIGSLVLVNGLILQVASPLQFLGFIYRDLRQSLVDLDALFNILSIKPSIEDGSIELQKTGRGVSLKADNLHFSYKNSIKILHGVSFAADPGESIAIVGPSGSGKSTIVKLILRLYDPSNGTLSMDGHDICSIRKDSLRKAVAVVPQDTVLFNDTIFHNILYGLPTASEADVTRAARQAHLHEAVLQMPKGYMTVVGERGLKLSGGEKQRVAIARAFLKAPRLLICDEATSALDSSTEVPVICLSAT</sequence>
<dbReference type="CDD" id="cd18582">
    <property type="entry name" value="ABC_6TM_ATM1_ABCB7"/>
    <property type="match status" value="1"/>
</dbReference>
<dbReference type="EMBL" id="EF085510">
    <property type="protein sequence ID" value="ABK24814.1"/>
    <property type="molecule type" value="mRNA"/>
</dbReference>
<evidence type="ECO:0000256" key="2">
    <source>
        <dbReference type="ARBA" id="ARBA00022692"/>
    </source>
</evidence>
<comment type="subcellular location">
    <subcellularLocation>
        <location evidence="1">Membrane</location>
        <topology evidence="1">Multi-pass membrane protein</topology>
    </subcellularLocation>
</comment>
<feature type="transmembrane region" description="Helical" evidence="7">
    <location>
        <begin position="277"/>
        <end position="303"/>
    </location>
</feature>
<dbReference type="SUPFAM" id="SSF90123">
    <property type="entry name" value="ABC transporter transmembrane region"/>
    <property type="match status" value="1"/>
</dbReference>
<keyword evidence="6 7" id="KW-0472">Membrane</keyword>
<dbReference type="Gene3D" id="1.20.1560.10">
    <property type="entry name" value="ABC transporter type 1, transmembrane domain"/>
    <property type="match status" value="1"/>
</dbReference>
<dbReference type="SUPFAM" id="SSF52540">
    <property type="entry name" value="P-loop containing nucleoside triphosphate hydrolases"/>
    <property type="match status" value="1"/>
</dbReference>
<dbReference type="PANTHER" id="PTHR24221:SF470">
    <property type="entry name" value="MITOCHONDRIAL ABC TRANSPORTER ATM"/>
    <property type="match status" value="1"/>
</dbReference>
<evidence type="ECO:0000256" key="3">
    <source>
        <dbReference type="ARBA" id="ARBA00022741"/>
    </source>
</evidence>
<name>A9NW03_PICSI</name>
<evidence type="ECO:0000256" key="5">
    <source>
        <dbReference type="ARBA" id="ARBA00022989"/>
    </source>
</evidence>
<proteinExistence type="evidence at transcript level"/>
<dbReference type="GO" id="GO:0006879">
    <property type="term" value="P:intracellular iron ion homeostasis"/>
    <property type="evidence" value="ECO:0007669"/>
    <property type="project" value="TreeGrafter"/>
</dbReference>
<feature type="domain" description="ABC transmembrane type-1" evidence="9">
    <location>
        <begin position="132"/>
        <end position="421"/>
    </location>
</feature>
<feature type="transmembrane region" description="Helical" evidence="7">
    <location>
        <begin position="392"/>
        <end position="416"/>
    </location>
</feature>
<feature type="transmembrane region" description="Helical" evidence="7">
    <location>
        <begin position="367"/>
        <end position="386"/>
    </location>
</feature>
<keyword evidence="3" id="KW-0547">Nucleotide-binding</keyword>
<dbReference type="Pfam" id="PF00664">
    <property type="entry name" value="ABC_membrane"/>
    <property type="match status" value="1"/>
</dbReference>
<accession>A9NW03</accession>
<keyword evidence="5 7" id="KW-1133">Transmembrane helix</keyword>
<evidence type="ECO:0000259" key="9">
    <source>
        <dbReference type="PROSITE" id="PS50929"/>
    </source>
</evidence>
<evidence type="ECO:0000256" key="6">
    <source>
        <dbReference type="ARBA" id="ARBA00023136"/>
    </source>
</evidence>
<feature type="transmembrane region" description="Helical" evidence="7">
    <location>
        <begin position="169"/>
        <end position="187"/>
    </location>
</feature>
<evidence type="ECO:0000259" key="8">
    <source>
        <dbReference type="PROSITE" id="PS50893"/>
    </source>
</evidence>
<dbReference type="GO" id="GO:0005743">
    <property type="term" value="C:mitochondrial inner membrane"/>
    <property type="evidence" value="ECO:0007669"/>
    <property type="project" value="TreeGrafter"/>
</dbReference>
<dbReference type="Gene3D" id="3.40.50.300">
    <property type="entry name" value="P-loop containing nucleotide triphosphate hydrolases"/>
    <property type="match status" value="1"/>
</dbReference>
<dbReference type="InterPro" id="IPR003439">
    <property type="entry name" value="ABC_transporter-like_ATP-bd"/>
</dbReference>
<dbReference type="InterPro" id="IPR036640">
    <property type="entry name" value="ABC1_TM_sf"/>
</dbReference>
<dbReference type="PANTHER" id="PTHR24221">
    <property type="entry name" value="ATP-BINDING CASSETTE SUB-FAMILY B"/>
    <property type="match status" value="1"/>
</dbReference>
<dbReference type="GO" id="GO:0140359">
    <property type="term" value="F:ABC-type transporter activity"/>
    <property type="evidence" value="ECO:0007669"/>
    <property type="project" value="InterPro"/>
</dbReference>
<dbReference type="AlphaFoldDB" id="A9NW03"/>
<dbReference type="InterPro" id="IPR017871">
    <property type="entry name" value="ABC_transporter-like_CS"/>
</dbReference>
<dbReference type="InterPro" id="IPR011527">
    <property type="entry name" value="ABC1_TM_dom"/>
</dbReference>
<reference evidence="10" key="1">
    <citation type="journal article" date="2008" name="BMC Genomics">
        <title>A conifer genomics resource of 200,000 spruce (Picea spp.) ESTs and 6,464 high-quality, sequence-finished full-length cDNAs for Sitka spruce (Picea sitchensis).</title>
        <authorList>
            <person name="Ralph S.G."/>
            <person name="Chun H.J."/>
            <person name="Kolosova N."/>
            <person name="Cooper D."/>
            <person name="Oddy C."/>
            <person name="Ritland C.E."/>
            <person name="Kirkpatrick R."/>
            <person name="Moore R."/>
            <person name="Barber S."/>
            <person name="Holt R.A."/>
            <person name="Jones S.J."/>
            <person name="Marra M.A."/>
            <person name="Douglas C.J."/>
            <person name="Ritland K."/>
            <person name="Bohlmann J."/>
        </authorList>
    </citation>
    <scope>NUCLEOTIDE SEQUENCE</scope>
    <source>
        <tissue evidence="10">Green portion of the leader tissue</tissue>
    </source>
</reference>
<feature type="transmembrane region" description="Helical" evidence="7">
    <location>
        <begin position="130"/>
        <end position="149"/>
    </location>
</feature>
<dbReference type="PROSITE" id="PS50929">
    <property type="entry name" value="ABC_TM1F"/>
    <property type="match status" value="1"/>
</dbReference>
<evidence type="ECO:0000256" key="7">
    <source>
        <dbReference type="SAM" id="Phobius"/>
    </source>
</evidence>
<evidence type="ECO:0008006" key="11">
    <source>
        <dbReference type="Google" id="ProtNLM"/>
    </source>
</evidence>
<dbReference type="GO" id="GO:0005524">
    <property type="term" value="F:ATP binding"/>
    <property type="evidence" value="ECO:0007669"/>
    <property type="project" value="UniProtKB-KW"/>
</dbReference>
<dbReference type="SMART" id="SM00382">
    <property type="entry name" value="AAA"/>
    <property type="match status" value="1"/>
</dbReference>
<dbReference type="InterPro" id="IPR039421">
    <property type="entry name" value="Type_1_exporter"/>
</dbReference>
<dbReference type="InterPro" id="IPR027417">
    <property type="entry name" value="P-loop_NTPase"/>
</dbReference>
<dbReference type="InterPro" id="IPR003593">
    <property type="entry name" value="AAA+_ATPase"/>
</dbReference>
<dbReference type="GO" id="GO:0016887">
    <property type="term" value="F:ATP hydrolysis activity"/>
    <property type="evidence" value="ECO:0007669"/>
    <property type="project" value="InterPro"/>
</dbReference>
<dbReference type="PROSITE" id="PS50893">
    <property type="entry name" value="ABC_TRANSPORTER_2"/>
    <property type="match status" value="1"/>
</dbReference>
<keyword evidence="2 7" id="KW-0812">Transmembrane</keyword>
<feature type="transmembrane region" description="Helical" evidence="7">
    <location>
        <begin position="248"/>
        <end position="271"/>
    </location>
</feature>
<dbReference type="PROSITE" id="PS00211">
    <property type="entry name" value="ABC_TRANSPORTER_1"/>
    <property type="match status" value="1"/>
</dbReference>
<evidence type="ECO:0000313" key="10">
    <source>
        <dbReference type="EMBL" id="ABK24814.1"/>
    </source>
</evidence>
<keyword evidence="4" id="KW-0067">ATP-binding</keyword>
<evidence type="ECO:0000256" key="1">
    <source>
        <dbReference type="ARBA" id="ARBA00004141"/>
    </source>
</evidence>
<organism evidence="10">
    <name type="scientific">Picea sitchensis</name>
    <name type="common">Sitka spruce</name>
    <name type="synonym">Pinus sitchensis</name>
    <dbReference type="NCBI Taxonomy" id="3332"/>
    <lineage>
        <taxon>Eukaryota</taxon>
        <taxon>Viridiplantae</taxon>
        <taxon>Streptophyta</taxon>
        <taxon>Embryophyta</taxon>
        <taxon>Tracheophyta</taxon>
        <taxon>Spermatophyta</taxon>
        <taxon>Pinopsida</taxon>
        <taxon>Pinidae</taxon>
        <taxon>Conifers I</taxon>
        <taxon>Pinales</taxon>
        <taxon>Pinaceae</taxon>
        <taxon>Picea</taxon>
    </lineage>
</organism>
<evidence type="ECO:0000256" key="4">
    <source>
        <dbReference type="ARBA" id="ARBA00022840"/>
    </source>
</evidence>
<feature type="domain" description="ABC transporter" evidence="8">
    <location>
        <begin position="455"/>
        <end position="636"/>
    </location>
</feature>
<dbReference type="Pfam" id="PF00005">
    <property type="entry name" value="ABC_tran"/>
    <property type="match status" value="1"/>
</dbReference>